<dbReference type="EMBL" id="AP027729">
    <property type="protein sequence ID" value="BDZ43190.1"/>
    <property type="molecule type" value="Genomic_DNA"/>
</dbReference>
<evidence type="ECO:0000313" key="3">
    <source>
        <dbReference type="Proteomes" id="UP001321475"/>
    </source>
</evidence>
<dbReference type="SUPFAM" id="SSF50118">
    <property type="entry name" value="Cell growth inhibitor/plasmid maintenance toxic component"/>
    <property type="match status" value="1"/>
</dbReference>
<dbReference type="Pfam" id="PF02452">
    <property type="entry name" value="PemK_toxin"/>
    <property type="match status" value="1"/>
</dbReference>
<sequence length="189" mass="20575">MLRVASSRWFRVLTDVVRAIAGSGSKTRSGPRSGSRGGGGRRGAAPARPSPSGGGTYPGDYTGTVRAEYSPALDGDADPGEVVWTWVPYEDDHRQGKDRPVLVVGRDRSWLLCLMLTSKDHDLDAAQEARWGRYWLDIGSGPWDRQGRPSEVRLDRVIRIDPGAVRREGAIMPRSTFDAVVAGLGKHGH</sequence>
<evidence type="ECO:0008006" key="4">
    <source>
        <dbReference type="Google" id="ProtNLM"/>
    </source>
</evidence>
<gene>
    <name evidence="2" type="ORF">GCM10025865_24890</name>
</gene>
<feature type="region of interest" description="Disordered" evidence="1">
    <location>
        <begin position="23"/>
        <end position="65"/>
    </location>
</feature>
<dbReference type="Proteomes" id="UP001321475">
    <property type="component" value="Chromosome"/>
</dbReference>
<dbReference type="InterPro" id="IPR003477">
    <property type="entry name" value="PemK-like"/>
</dbReference>
<evidence type="ECO:0000313" key="2">
    <source>
        <dbReference type="EMBL" id="BDZ43190.1"/>
    </source>
</evidence>
<keyword evidence="3" id="KW-1185">Reference proteome</keyword>
<proteinExistence type="predicted"/>
<evidence type="ECO:0000256" key="1">
    <source>
        <dbReference type="SAM" id="MobiDB-lite"/>
    </source>
</evidence>
<feature type="compositionally biased region" description="Low complexity" evidence="1">
    <location>
        <begin position="23"/>
        <end position="34"/>
    </location>
</feature>
<organism evidence="2 3">
    <name type="scientific">Paraoerskovia sediminicola</name>
    <dbReference type="NCBI Taxonomy" id="1138587"/>
    <lineage>
        <taxon>Bacteria</taxon>
        <taxon>Bacillati</taxon>
        <taxon>Actinomycetota</taxon>
        <taxon>Actinomycetes</taxon>
        <taxon>Micrococcales</taxon>
        <taxon>Cellulomonadaceae</taxon>
        <taxon>Paraoerskovia</taxon>
    </lineage>
</organism>
<name>A0ABM8G4V8_9CELL</name>
<protein>
    <recommendedName>
        <fullName evidence="4">PemK-like, MazF-like toxin of type II toxin-antitoxin system</fullName>
    </recommendedName>
</protein>
<accession>A0ABM8G4V8</accession>
<reference evidence="3" key="1">
    <citation type="journal article" date="2019" name="Int. J. Syst. Evol. Microbiol.">
        <title>The Global Catalogue of Microorganisms (GCM) 10K type strain sequencing project: providing services to taxonomists for standard genome sequencing and annotation.</title>
        <authorList>
            <consortium name="The Broad Institute Genomics Platform"/>
            <consortium name="The Broad Institute Genome Sequencing Center for Infectious Disease"/>
            <person name="Wu L."/>
            <person name="Ma J."/>
        </authorList>
    </citation>
    <scope>NUCLEOTIDE SEQUENCE [LARGE SCALE GENOMIC DNA]</scope>
    <source>
        <strain evidence="3">NBRC 108565</strain>
    </source>
</reference>